<dbReference type="EMBL" id="LVJH01000035">
    <property type="protein sequence ID" value="OAB40693.1"/>
    <property type="molecule type" value="Genomic_DNA"/>
</dbReference>
<name>A0A162M9T6_9BACL</name>
<keyword evidence="1" id="KW-0812">Transmembrane</keyword>
<evidence type="ECO:0000313" key="2">
    <source>
        <dbReference type="EMBL" id="OAB40693.1"/>
    </source>
</evidence>
<accession>A0A162M9T6</accession>
<organism evidence="2 3">
    <name type="scientific">Paenibacillus glacialis</name>
    <dbReference type="NCBI Taxonomy" id="494026"/>
    <lineage>
        <taxon>Bacteria</taxon>
        <taxon>Bacillati</taxon>
        <taxon>Bacillota</taxon>
        <taxon>Bacilli</taxon>
        <taxon>Bacillales</taxon>
        <taxon>Paenibacillaceae</taxon>
        <taxon>Paenibacillus</taxon>
    </lineage>
</organism>
<keyword evidence="1" id="KW-0472">Membrane</keyword>
<sequence length="133" mass="15042">MRRAGQRRIDFATAVEAIVRPAERKEQLVHDKTIDSRSLSGIAGSRARSGSLQRVSGSKVPITVFGITLALLLDIFVYRLLLRLAAFQNSDKSVDRLEMFVIELVIVNGHVQLILDFEHKLDHFQRIEAYIVV</sequence>
<gene>
    <name evidence="2" type="ORF">PGLA_18000</name>
</gene>
<proteinExistence type="predicted"/>
<keyword evidence="1" id="KW-1133">Transmembrane helix</keyword>
<feature type="transmembrane region" description="Helical" evidence="1">
    <location>
        <begin position="62"/>
        <end position="82"/>
    </location>
</feature>
<evidence type="ECO:0000256" key="1">
    <source>
        <dbReference type="SAM" id="Phobius"/>
    </source>
</evidence>
<reference evidence="2 3" key="1">
    <citation type="submission" date="2016-03" db="EMBL/GenBank/DDBJ databases">
        <title>Draft genome sequence of Paenibacillus glacialis DSM 22343.</title>
        <authorList>
            <person name="Shin S.-K."/>
            <person name="Yi H."/>
        </authorList>
    </citation>
    <scope>NUCLEOTIDE SEQUENCE [LARGE SCALE GENOMIC DNA]</scope>
    <source>
        <strain evidence="2 3">DSM 22343</strain>
    </source>
</reference>
<protein>
    <submittedName>
        <fullName evidence="2">Uncharacterized protein</fullName>
    </submittedName>
</protein>
<evidence type="ECO:0000313" key="3">
    <source>
        <dbReference type="Proteomes" id="UP000076967"/>
    </source>
</evidence>
<comment type="caution">
    <text evidence="2">The sequence shown here is derived from an EMBL/GenBank/DDBJ whole genome shotgun (WGS) entry which is preliminary data.</text>
</comment>
<dbReference type="Proteomes" id="UP000076967">
    <property type="component" value="Unassembled WGS sequence"/>
</dbReference>
<dbReference type="AlphaFoldDB" id="A0A162M9T6"/>
<keyword evidence="3" id="KW-1185">Reference proteome</keyword>